<accession>A0A9P0E2J5</accession>
<feature type="compositionally biased region" description="Basic and acidic residues" evidence="1">
    <location>
        <begin position="172"/>
        <end position="181"/>
    </location>
</feature>
<feature type="region of interest" description="Disordered" evidence="1">
    <location>
        <begin position="172"/>
        <end position="236"/>
    </location>
</feature>
<dbReference type="EMBL" id="OV725077">
    <property type="protein sequence ID" value="CAH1388855.1"/>
    <property type="molecule type" value="Genomic_DNA"/>
</dbReference>
<sequence length="236" mass="26691">MDSYKAEPIGLLNKADDKRVVPRGLAREEEPEKWLPRWDMMKMHVLHLLCTHPLKAYLSGPCLAHTSPRAALCLFRLLLFLLYSYPCNDPESTSSSRGSHLGSDTTIPNLTWPVLVSPYPRRYLLIKQRGADRRFLRRKWQGGCTTANWDLLMAGSYPTPSDQAVYGLVSKRTREEERTPADRLGQGDEEDLRGSSLEESSIREERVEADGTGSLPSVVARVPGKKEERNLTQNLN</sequence>
<reference evidence="2" key="1">
    <citation type="submission" date="2022-01" db="EMBL/GenBank/DDBJ databases">
        <authorList>
            <person name="King R."/>
        </authorList>
    </citation>
    <scope>NUCLEOTIDE SEQUENCE</scope>
</reference>
<protein>
    <submittedName>
        <fullName evidence="2">Uncharacterized protein</fullName>
    </submittedName>
</protein>
<dbReference type="Proteomes" id="UP001152798">
    <property type="component" value="Chromosome 1"/>
</dbReference>
<organism evidence="2 3">
    <name type="scientific">Nezara viridula</name>
    <name type="common">Southern green stink bug</name>
    <name type="synonym">Cimex viridulus</name>
    <dbReference type="NCBI Taxonomy" id="85310"/>
    <lineage>
        <taxon>Eukaryota</taxon>
        <taxon>Metazoa</taxon>
        <taxon>Ecdysozoa</taxon>
        <taxon>Arthropoda</taxon>
        <taxon>Hexapoda</taxon>
        <taxon>Insecta</taxon>
        <taxon>Pterygota</taxon>
        <taxon>Neoptera</taxon>
        <taxon>Paraneoptera</taxon>
        <taxon>Hemiptera</taxon>
        <taxon>Heteroptera</taxon>
        <taxon>Panheteroptera</taxon>
        <taxon>Pentatomomorpha</taxon>
        <taxon>Pentatomoidea</taxon>
        <taxon>Pentatomidae</taxon>
        <taxon>Pentatominae</taxon>
        <taxon>Nezara</taxon>
    </lineage>
</organism>
<gene>
    <name evidence="2" type="ORF">NEZAVI_LOCUS380</name>
</gene>
<name>A0A9P0E2J5_NEZVI</name>
<dbReference type="AlphaFoldDB" id="A0A9P0E2J5"/>
<evidence type="ECO:0000313" key="2">
    <source>
        <dbReference type="EMBL" id="CAH1388855.1"/>
    </source>
</evidence>
<proteinExistence type="predicted"/>
<evidence type="ECO:0000256" key="1">
    <source>
        <dbReference type="SAM" id="MobiDB-lite"/>
    </source>
</evidence>
<keyword evidence="3" id="KW-1185">Reference proteome</keyword>
<evidence type="ECO:0000313" key="3">
    <source>
        <dbReference type="Proteomes" id="UP001152798"/>
    </source>
</evidence>
<feature type="compositionally biased region" description="Basic and acidic residues" evidence="1">
    <location>
        <begin position="200"/>
        <end position="209"/>
    </location>
</feature>